<dbReference type="SMART" id="SM00717">
    <property type="entry name" value="SANT"/>
    <property type="match status" value="2"/>
</dbReference>
<dbReference type="RefSeq" id="XP_001319494.1">
    <property type="nucleotide sequence ID" value="XM_001319459.1"/>
</dbReference>
<feature type="domain" description="SANT" evidence="3">
    <location>
        <begin position="75"/>
        <end position="121"/>
    </location>
</feature>
<dbReference type="Pfam" id="PF00249">
    <property type="entry name" value="Myb_DNA-binding"/>
    <property type="match status" value="2"/>
</dbReference>
<keyword evidence="5" id="KW-0238">DNA-binding</keyword>
<dbReference type="EMBL" id="DS113404">
    <property type="protein sequence ID" value="EAY07271.1"/>
    <property type="molecule type" value="Genomic_DNA"/>
</dbReference>
<dbReference type="InterPro" id="IPR017884">
    <property type="entry name" value="SANT_dom"/>
</dbReference>
<feature type="domain" description="HTH myb-type" evidence="4">
    <location>
        <begin position="19"/>
        <end position="66"/>
    </location>
</feature>
<dbReference type="Gene3D" id="1.10.10.60">
    <property type="entry name" value="Homeodomain-like"/>
    <property type="match status" value="2"/>
</dbReference>
<dbReference type="PANTHER" id="PTHR45614">
    <property type="entry name" value="MYB PROTEIN-RELATED"/>
    <property type="match status" value="1"/>
</dbReference>
<dbReference type="InParanoid" id="A2EJB9"/>
<dbReference type="InterPro" id="IPR050560">
    <property type="entry name" value="MYB_TF"/>
</dbReference>
<keyword evidence="6" id="KW-1185">Reference proteome</keyword>
<dbReference type="OrthoDB" id="2143914at2759"/>
<reference evidence="5" key="2">
    <citation type="journal article" date="2007" name="Science">
        <title>Draft genome sequence of the sexually transmitted pathogen Trichomonas vaginalis.</title>
        <authorList>
            <person name="Carlton J.M."/>
            <person name="Hirt R.P."/>
            <person name="Silva J.C."/>
            <person name="Delcher A.L."/>
            <person name="Schatz M."/>
            <person name="Zhao Q."/>
            <person name="Wortman J.R."/>
            <person name="Bidwell S.L."/>
            <person name="Alsmark U.C.M."/>
            <person name="Besteiro S."/>
            <person name="Sicheritz-Ponten T."/>
            <person name="Noel C.J."/>
            <person name="Dacks J.B."/>
            <person name="Foster P.G."/>
            <person name="Simillion C."/>
            <person name="Van de Peer Y."/>
            <person name="Miranda-Saavedra D."/>
            <person name="Barton G.J."/>
            <person name="Westrop G.D."/>
            <person name="Mueller S."/>
            <person name="Dessi D."/>
            <person name="Fiori P.L."/>
            <person name="Ren Q."/>
            <person name="Paulsen I."/>
            <person name="Zhang H."/>
            <person name="Bastida-Corcuera F.D."/>
            <person name="Simoes-Barbosa A."/>
            <person name="Brown M.T."/>
            <person name="Hayes R.D."/>
            <person name="Mukherjee M."/>
            <person name="Okumura C.Y."/>
            <person name="Schneider R."/>
            <person name="Smith A.J."/>
            <person name="Vanacova S."/>
            <person name="Villalvazo M."/>
            <person name="Haas B.J."/>
            <person name="Pertea M."/>
            <person name="Feldblyum T.V."/>
            <person name="Utterback T.R."/>
            <person name="Shu C.L."/>
            <person name="Osoegawa K."/>
            <person name="de Jong P.J."/>
            <person name="Hrdy I."/>
            <person name="Horvathova L."/>
            <person name="Zubacova Z."/>
            <person name="Dolezal P."/>
            <person name="Malik S.B."/>
            <person name="Logsdon J.M. Jr."/>
            <person name="Henze K."/>
            <person name="Gupta A."/>
            <person name="Wang C.C."/>
            <person name="Dunne R.L."/>
            <person name="Upcroft J.A."/>
            <person name="Upcroft P."/>
            <person name="White O."/>
            <person name="Salzberg S.L."/>
            <person name="Tang P."/>
            <person name="Chiu C.-H."/>
            <person name="Lee Y.-S."/>
            <person name="Embley T.M."/>
            <person name="Coombs G.H."/>
            <person name="Mottram J.C."/>
            <person name="Tachezy J."/>
            <person name="Fraser-Liggett C.M."/>
            <person name="Johnson P.J."/>
        </authorList>
    </citation>
    <scope>NUCLEOTIDE SEQUENCE [LARGE SCALE GENOMIC DNA]</scope>
    <source>
        <strain evidence="5">G3</strain>
    </source>
</reference>
<accession>A2EJB9</accession>
<evidence type="ECO:0000313" key="5">
    <source>
        <dbReference type="EMBL" id="EAY07271.1"/>
    </source>
</evidence>
<dbReference type="CDD" id="cd00167">
    <property type="entry name" value="SANT"/>
    <property type="match status" value="2"/>
</dbReference>
<dbReference type="KEGG" id="tva:4765159"/>
<dbReference type="eggNOG" id="KOG0048">
    <property type="taxonomic scope" value="Eukaryota"/>
</dbReference>
<dbReference type="VEuPathDB" id="TrichDB:TVAG_240720"/>
<dbReference type="GO" id="GO:0006355">
    <property type="term" value="P:regulation of DNA-templated transcription"/>
    <property type="evidence" value="ECO:0000318"/>
    <property type="project" value="GO_Central"/>
</dbReference>
<dbReference type="SMR" id="A2EJB9"/>
<reference evidence="5" key="1">
    <citation type="submission" date="2006-10" db="EMBL/GenBank/DDBJ databases">
        <authorList>
            <person name="Amadeo P."/>
            <person name="Zhao Q."/>
            <person name="Wortman J."/>
            <person name="Fraser-Liggett C."/>
            <person name="Carlton J."/>
        </authorList>
    </citation>
    <scope>NUCLEOTIDE SEQUENCE</scope>
    <source>
        <strain evidence="5">G3</strain>
    </source>
</reference>
<feature type="domain" description="Myb-like" evidence="2">
    <location>
        <begin position="14"/>
        <end position="66"/>
    </location>
</feature>
<dbReference type="PROSITE" id="PS51294">
    <property type="entry name" value="HTH_MYB"/>
    <property type="match status" value="2"/>
</dbReference>
<feature type="domain" description="HTH myb-type" evidence="4">
    <location>
        <begin position="67"/>
        <end position="121"/>
    </location>
</feature>
<feature type="domain" description="Myb-like" evidence="2">
    <location>
        <begin position="67"/>
        <end position="117"/>
    </location>
</feature>
<protein>
    <submittedName>
        <fullName evidence="5">Myb-like DNA-binding domain containing protein</fullName>
    </submittedName>
</protein>
<dbReference type="AlphaFoldDB" id="A2EJB9"/>
<evidence type="ECO:0000256" key="1">
    <source>
        <dbReference type="SAM" id="MobiDB-lite"/>
    </source>
</evidence>
<evidence type="ECO:0000259" key="2">
    <source>
        <dbReference type="PROSITE" id="PS50090"/>
    </source>
</evidence>
<dbReference type="GO" id="GO:0000978">
    <property type="term" value="F:RNA polymerase II cis-regulatory region sequence-specific DNA binding"/>
    <property type="evidence" value="ECO:0000318"/>
    <property type="project" value="GO_Central"/>
</dbReference>
<dbReference type="GO" id="GO:0005634">
    <property type="term" value="C:nucleus"/>
    <property type="evidence" value="ECO:0000318"/>
    <property type="project" value="GO_Central"/>
</dbReference>
<dbReference type="InterPro" id="IPR009057">
    <property type="entry name" value="Homeodomain-like_sf"/>
</dbReference>
<evidence type="ECO:0000259" key="3">
    <source>
        <dbReference type="PROSITE" id="PS51293"/>
    </source>
</evidence>
<evidence type="ECO:0000313" key="6">
    <source>
        <dbReference type="Proteomes" id="UP000001542"/>
    </source>
</evidence>
<dbReference type="PANTHER" id="PTHR45614:SF253">
    <property type="entry name" value="CHROMOSOME UNDETERMINED SCAFFOLD_38, WHOLE GENOME SHOTGUN SEQUENCE"/>
    <property type="match status" value="1"/>
</dbReference>
<dbReference type="STRING" id="5722.A2EJB9"/>
<dbReference type="PROSITE" id="PS51293">
    <property type="entry name" value="SANT"/>
    <property type="match status" value="1"/>
</dbReference>
<evidence type="ECO:0000259" key="4">
    <source>
        <dbReference type="PROSITE" id="PS51294"/>
    </source>
</evidence>
<feature type="region of interest" description="Disordered" evidence="1">
    <location>
        <begin position="1"/>
        <end position="21"/>
    </location>
</feature>
<dbReference type="VEuPathDB" id="TrichDB:TVAGG3_0742120"/>
<dbReference type="Proteomes" id="UP000001542">
    <property type="component" value="Unassembled WGS sequence"/>
</dbReference>
<dbReference type="PROSITE" id="PS50090">
    <property type="entry name" value="MYB_LIKE"/>
    <property type="match status" value="2"/>
</dbReference>
<dbReference type="InterPro" id="IPR017930">
    <property type="entry name" value="Myb_dom"/>
</dbReference>
<name>A2EJB9_TRIV3</name>
<dbReference type="InterPro" id="IPR001005">
    <property type="entry name" value="SANT/Myb"/>
</dbReference>
<sequence length="184" mass="21570">MDRKLPNGTTPVRKQGEMRSKFTKEEDAKLLQLVNDSGKTPNWRSISIAMETRTPRQCRERYQNYLRPNIEHTLWTAEEDQLLLQQYEIHGNKWNLIAKTMKGRTGNTIRNRFLSLYRRQHRYDKEEPVVLKKDDEMPIPATEQIVDLPSHVGFTPIIVEVHTPKVRLYVLPPVNQEAQHATSV</sequence>
<dbReference type="SUPFAM" id="SSF46689">
    <property type="entry name" value="Homeodomain-like"/>
    <property type="match status" value="1"/>
</dbReference>
<proteinExistence type="predicted"/>
<dbReference type="GO" id="GO:0000981">
    <property type="term" value="F:DNA-binding transcription factor activity, RNA polymerase II-specific"/>
    <property type="evidence" value="ECO:0000318"/>
    <property type="project" value="GO_Central"/>
</dbReference>
<gene>
    <name evidence="5" type="ORF">TVAG_240720</name>
</gene>
<organism evidence="5 6">
    <name type="scientific">Trichomonas vaginalis (strain ATCC PRA-98 / G3)</name>
    <dbReference type="NCBI Taxonomy" id="412133"/>
    <lineage>
        <taxon>Eukaryota</taxon>
        <taxon>Metamonada</taxon>
        <taxon>Parabasalia</taxon>
        <taxon>Trichomonadida</taxon>
        <taxon>Trichomonadidae</taxon>
        <taxon>Trichomonas</taxon>
    </lineage>
</organism>